<feature type="compositionally biased region" description="Basic and acidic residues" evidence="8">
    <location>
        <begin position="806"/>
        <end position="819"/>
    </location>
</feature>
<keyword evidence="5" id="KW-0159">Chromosome partition</keyword>
<evidence type="ECO:0000256" key="7">
    <source>
        <dbReference type="ARBA" id="ARBA00023242"/>
    </source>
</evidence>
<feature type="compositionally biased region" description="Low complexity" evidence="8">
    <location>
        <begin position="933"/>
        <end position="946"/>
    </location>
</feature>
<sequence>MALRGGPRLQVGSAAWVEEERSSALDIAESEIEEFSFSARNELDWLNEHMAEIFSENQMNVAELFKTPGKLRGKTPMTTRKIKPLESRVPLSDVFSSTPKDAPNPFTIAQHSPARLPQFQVAEDKPEITVSRTASPAKILAPPHAMAIAAPPSLPFTDSGYHGSQTYDTVNFDYCNKDDDVNMVDSPQPDVDARDGGPSVPSELAEQPSPTLTFAEEGLVSADERETRQATTYASINGGFSSEMEQPSSPVLVRTKLAMMSPRLPSLKKVGSPTRSSPIRTSPQTQSPQKPTSRQKSSSSPRKSVPHKPSPVKQATSSLQRGFPRPTENLSSERHEESEEDDDTRSPSEASSPIRPLVRKSSLSFASLPAREPLASKKSLGGTRISTTSHLDFSRPSFYNRHTGGKSLGNTRQYSDDEDNKDMDVDEELTAQLENTTRIAEHSKTYTQLLQDQISMLGKSQTAGPRPSKSLANLFIPPATQAQVNSGSVTEVKMPSPKQSPQKAKEPAPTPGAFPVDDDEDWIAAPNNAITAAPAVIPFSPRPELRQSFSADTMENVAGKSTVYGGEYSIPPDSPAPTWKAQDNPQRKNCTPGHSKSASVPAFPTLVQLEGGDGATLKKIVTATHPILPLVEEDGRVPSPSKSLTRSAFRDSPLKQVKNKISSLLHSAKKLNIAGAAISAEGKAMISPSTVQLGYHPGPSVESFRSVDNVMYPDLTQQLSASSRPVSPVRSNSTRRTRASTEREKIEAKEREKDSKAKEKEMKETKRAEKELAKLDKARKQVEEKARVFSKEQERIAAMEKQLALQREREQEQQTRAEQARFAQSQHRSQLQDLQTPAPVRKVPPKALPRSTRTSPGRTNRQTDDQGFSDEVDVDMADATSTVTIAVPPSSIQRPTTASSVRTQGIKRPVKPTKETLSKSTRQAPPTVMRVYPPSSQQSQFHPSNSVLASNLQETLGQQQQQPPPKHVKKKTSQSSLNEKKSLSNLKTSASSAALKRREQEEREAQRKRDAKAELERKRIAAQKQEQHRERIEKAKVTKAPPPAVRSQPNGPPDYSVADKAPARPPSRLGSTMHQESRLVNQNLASGKPSMKRPLQQENEGVPKSQPQRAVLSYQPQDKRIRVSEDFDEDIEMADSQQRTMKPPPVRPSAGFKEPPNKPMYSTGYANVPPPSASRDLFKATVVAQHNSIVKPAPHSTAQFAKGAIPFAPNRPTGQVGNPHKTPARPGAGGIPKSVNRTATRSSPRFQNGEAIELPEIQTDDDDDDEDEHINVADWADSPALKQALLAQERMDPMQVFGPPAPLNMEEVFSKSKDRWHKFRARTSSANWSGTDRLTEDEVRKDNMARDKMRRDGGWSYELSKDISG</sequence>
<feature type="compositionally biased region" description="Polar residues" evidence="8">
    <location>
        <begin position="825"/>
        <end position="835"/>
    </location>
</feature>
<feature type="compositionally biased region" description="Low complexity" evidence="8">
    <location>
        <begin position="973"/>
        <end position="989"/>
    </location>
</feature>
<evidence type="ECO:0000256" key="4">
    <source>
        <dbReference type="ARBA" id="ARBA00022490"/>
    </source>
</evidence>
<dbReference type="GO" id="GO:0005634">
    <property type="term" value="C:nucleus"/>
    <property type="evidence" value="ECO:0007669"/>
    <property type="project" value="UniProtKB-SubCell"/>
</dbReference>
<feature type="region of interest" description="Disordered" evidence="8">
    <location>
        <begin position="716"/>
        <end position="1168"/>
    </location>
</feature>
<dbReference type="Proteomes" id="UP001302321">
    <property type="component" value="Unassembled WGS sequence"/>
</dbReference>
<reference evidence="10" key="2">
    <citation type="submission" date="2023-05" db="EMBL/GenBank/DDBJ databases">
        <authorList>
            <consortium name="Lawrence Berkeley National Laboratory"/>
            <person name="Steindorff A."/>
            <person name="Hensen N."/>
            <person name="Bonometti L."/>
            <person name="Westerberg I."/>
            <person name="Brannstrom I.O."/>
            <person name="Guillou S."/>
            <person name="Cros-Aarteil S."/>
            <person name="Calhoun S."/>
            <person name="Haridas S."/>
            <person name="Kuo A."/>
            <person name="Mondo S."/>
            <person name="Pangilinan J."/>
            <person name="Riley R."/>
            <person name="Labutti K."/>
            <person name="Andreopoulos B."/>
            <person name="Lipzen A."/>
            <person name="Chen C."/>
            <person name="Yanf M."/>
            <person name="Daum C."/>
            <person name="Ng V."/>
            <person name="Clum A."/>
            <person name="Ohm R."/>
            <person name="Martin F."/>
            <person name="Silar P."/>
            <person name="Natvig D."/>
            <person name="Lalanne C."/>
            <person name="Gautier V."/>
            <person name="Ament-Velasquez S.L."/>
            <person name="Kruys A."/>
            <person name="Hutchinson M.I."/>
            <person name="Powell A.J."/>
            <person name="Barry K."/>
            <person name="Miller A.N."/>
            <person name="Grigoriev I.V."/>
            <person name="Debuchy R."/>
            <person name="Gladieux P."/>
            <person name="Thoren M.H."/>
            <person name="Johannesson H."/>
        </authorList>
    </citation>
    <scope>NUCLEOTIDE SEQUENCE</scope>
    <source>
        <strain evidence="10">CBS 892.96</strain>
    </source>
</reference>
<keyword evidence="6" id="KW-0206">Cytoskeleton</keyword>
<evidence type="ECO:0000256" key="6">
    <source>
        <dbReference type="ARBA" id="ARBA00023212"/>
    </source>
</evidence>
<comment type="caution">
    <text evidence="10">The sequence shown here is derived from an EMBL/GenBank/DDBJ whole genome shotgun (WGS) entry which is preliminary data.</text>
</comment>
<evidence type="ECO:0000256" key="2">
    <source>
        <dbReference type="ARBA" id="ARBA00004186"/>
    </source>
</evidence>
<evidence type="ECO:0000256" key="3">
    <source>
        <dbReference type="ARBA" id="ARBA00010042"/>
    </source>
</evidence>
<feature type="compositionally biased region" description="Polar residues" evidence="8">
    <location>
        <begin position="851"/>
        <end position="860"/>
    </location>
</feature>
<feature type="compositionally biased region" description="Polar residues" evidence="8">
    <location>
        <begin position="879"/>
        <end position="903"/>
    </location>
</feature>
<feature type="compositionally biased region" description="Acidic residues" evidence="8">
    <location>
        <begin position="1258"/>
        <end position="1268"/>
    </location>
</feature>
<evidence type="ECO:0000259" key="9">
    <source>
        <dbReference type="Pfam" id="PF03941"/>
    </source>
</evidence>
<dbReference type="PANTHER" id="PTHR13142:SF1">
    <property type="entry name" value="INNER CENTROMERE PROTEIN"/>
    <property type="match status" value="1"/>
</dbReference>
<accession>A0AAN6WGN7</accession>
<feature type="region of interest" description="Disordered" evidence="8">
    <location>
        <begin position="457"/>
        <end position="520"/>
    </location>
</feature>
<evidence type="ECO:0000256" key="8">
    <source>
        <dbReference type="SAM" id="MobiDB-lite"/>
    </source>
</evidence>
<feature type="compositionally biased region" description="Low complexity" evidence="8">
    <location>
        <begin position="722"/>
        <end position="732"/>
    </location>
</feature>
<feature type="compositionally biased region" description="Low complexity" evidence="8">
    <location>
        <begin position="272"/>
        <end position="303"/>
    </location>
</feature>
<feature type="region of interest" description="Disordered" evidence="8">
    <location>
        <begin position="1205"/>
        <end position="1268"/>
    </location>
</feature>
<dbReference type="GO" id="GO:0005819">
    <property type="term" value="C:spindle"/>
    <property type="evidence" value="ECO:0007669"/>
    <property type="project" value="UniProtKB-SubCell"/>
</dbReference>
<feature type="region of interest" description="Disordered" evidence="8">
    <location>
        <begin position="236"/>
        <end position="444"/>
    </location>
</feature>
<feature type="compositionally biased region" description="Basic and acidic residues" evidence="8">
    <location>
        <begin position="739"/>
        <end position="798"/>
    </location>
</feature>
<feature type="compositionally biased region" description="Polar residues" evidence="8">
    <location>
        <begin position="947"/>
        <end position="957"/>
    </location>
</feature>
<feature type="compositionally biased region" description="Basic and acidic residues" evidence="8">
    <location>
        <begin position="996"/>
        <end position="1036"/>
    </location>
</feature>
<organism evidence="10 11">
    <name type="scientific">Triangularia setosa</name>
    <dbReference type="NCBI Taxonomy" id="2587417"/>
    <lineage>
        <taxon>Eukaryota</taxon>
        <taxon>Fungi</taxon>
        <taxon>Dikarya</taxon>
        <taxon>Ascomycota</taxon>
        <taxon>Pezizomycotina</taxon>
        <taxon>Sordariomycetes</taxon>
        <taxon>Sordariomycetidae</taxon>
        <taxon>Sordariales</taxon>
        <taxon>Podosporaceae</taxon>
        <taxon>Triangularia</taxon>
    </lineage>
</organism>
<feature type="region of interest" description="Disordered" evidence="8">
    <location>
        <begin position="579"/>
        <end position="601"/>
    </location>
</feature>
<feature type="compositionally biased region" description="Polar residues" evidence="8">
    <location>
        <begin position="480"/>
        <end position="489"/>
    </location>
</feature>
<dbReference type="PANTHER" id="PTHR13142">
    <property type="entry name" value="INNER CENTROMERE PROTEIN"/>
    <property type="match status" value="1"/>
</dbReference>
<keyword evidence="11" id="KW-1185">Reference proteome</keyword>
<reference evidence="10" key="1">
    <citation type="journal article" date="2023" name="Mol. Phylogenet. Evol.">
        <title>Genome-scale phylogeny and comparative genomics of the fungal order Sordariales.</title>
        <authorList>
            <person name="Hensen N."/>
            <person name="Bonometti L."/>
            <person name="Westerberg I."/>
            <person name="Brannstrom I.O."/>
            <person name="Guillou S."/>
            <person name="Cros-Aarteil S."/>
            <person name="Calhoun S."/>
            <person name="Haridas S."/>
            <person name="Kuo A."/>
            <person name="Mondo S."/>
            <person name="Pangilinan J."/>
            <person name="Riley R."/>
            <person name="LaButti K."/>
            <person name="Andreopoulos B."/>
            <person name="Lipzen A."/>
            <person name="Chen C."/>
            <person name="Yan M."/>
            <person name="Daum C."/>
            <person name="Ng V."/>
            <person name="Clum A."/>
            <person name="Steindorff A."/>
            <person name="Ohm R.A."/>
            <person name="Martin F."/>
            <person name="Silar P."/>
            <person name="Natvig D.O."/>
            <person name="Lalanne C."/>
            <person name="Gautier V."/>
            <person name="Ament-Velasquez S.L."/>
            <person name="Kruys A."/>
            <person name="Hutchinson M.I."/>
            <person name="Powell A.J."/>
            <person name="Barry K."/>
            <person name="Miller A.N."/>
            <person name="Grigoriev I.V."/>
            <person name="Debuchy R."/>
            <person name="Gladieux P."/>
            <person name="Hiltunen Thoren M."/>
            <person name="Johannesson H."/>
        </authorList>
    </citation>
    <scope>NUCLEOTIDE SEQUENCE</scope>
    <source>
        <strain evidence="10">CBS 892.96</strain>
    </source>
</reference>
<evidence type="ECO:0000256" key="5">
    <source>
        <dbReference type="ARBA" id="ARBA00022829"/>
    </source>
</evidence>
<evidence type="ECO:0000313" key="11">
    <source>
        <dbReference type="Proteomes" id="UP001302321"/>
    </source>
</evidence>
<comment type="similarity">
    <text evidence="3">Belongs to the INCENP family.</text>
</comment>
<protein>
    <recommendedName>
        <fullName evidence="9">Inner centromere protein ARK-binding domain-containing protein</fullName>
    </recommendedName>
</protein>
<feature type="compositionally biased region" description="Polar residues" evidence="8">
    <location>
        <begin position="1235"/>
        <end position="1246"/>
    </location>
</feature>
<feature type="region of interest" description="Disordered" evidence="8">
    <location>
        <begin position="632"/>
        <end position="651"/>
    </location>
</feature>
<feature type="compositionally biased region" description="Polar residues" evidence="8">
    <location>
        <begin position="236"/>
        <end position="249"/>
    </location>
</feature>
<proteinExistence type="inferred from homology"/>
<evidence type="ECO:0000313" key="10">
    <source>
        <dbReference type="EMBL" id="KAK4180871.1"/>
    </source>
</evidence>
<dbReference type="GO" id="GO:0007059">
    <property type="term" value="P:chromosome segregation"/>
    <property type="evidence" value="ECO:0007669"/>
    <property type="project" value="UniProtKB-KW"/>
</dbReference>
<gene>
    <name evidence="10" type="ORF">QBC36DRAFT_6904</name>
</gene>
<feature type="region of interest" description="Disordered" evidence="8">
    <location>
        <begin position="185"/>
        <end position="209"/>
    </location>
</feature>
<feature type="domain" description="Inner centromere protein ARK-binding" evidence="9">
    <location>
        <begin position="1256"/>
        <end position="1309"/>
    </location>
</feature>
<dbReference type="InterPro" id="IPR005635">
    <property type="entry name" value="Inner_centromere_prot_ARK-bd"/>
</dbReference>
<dbReference type="Pfam" id="PF03941">
    <property type="entry name" value="INCENP_ARK-bind"/>
    <property type="match status" value="1"/>
</dbReference>
<feature type="compositionally biased region" description="Acidic residues" evidence="8">
    <location>
        <begin position="867"/>
        <end position="876"/>
    </location>
</feature>
<feature type="compositionally biased region" description="Polar residues" evidence="8">
    <location>
        <begin position="1069"/>
        <end position="1085"/>
    </location>
</feature>
<dbReference type="EMBL" id="MU866093">
    <property type="protein sequence ID" value="KAK4180871.1"/>
    <property type="molecule type" value="Genomic_DNA"/>
</dbReference>
<evidence type="ECO:0000256" key="1">
    <source>
        <dbReference type="ARBA" id="ARBA00004123"/>
    </source>
</evidence>
<comment type="subcellular location">
    <subcellularLocation>
        <location evidence="2">Cytoplasm</location>
        <location evidence="2">Cytoskeleton</location>
        <location evidence="2">Spindle</location>
    </subcellularLocation>
    <subcellularLocation>
        <location evidence="1">Nucleus</location>
    </subcellularLocation>
</comment>
<keyword evidence="4" id="KW-0963">Cytoplasm</keyword>
<feature type="compositionally biased region" description="Polar residues" evidence="8">
    <location>
        <begin position="581"/>
        <end position="598"/>
    </location>
</feature>
<feature type="compositionally biased region" description="Acidic residues" evidence="8">
    <location>
        <begin position="416"/>
        <end position="429"/>
    </location>
</feature>
<name>A0AAN6WGN7_9PEZI</name>
<keyword evidence="7" id="KW-0539">Nucleus</keyword>